<feature type="compositionally biased region" description="Basic and acidic residues" evidence="1">
    <location>
        <begin position="35"/>
        <end position="49"/>
    </location>
</feature>
<evidence type="ECO:0000313" key="3">
    <source>
        <dbReference type="Proteomes" id="UP000584642"/>
    </source>
</evidence>
<protein>
    <submittedName>
        <fullName evidence="2">Uncharacterized protein</fullName>
    </submittedName>
</protein>
<evidence type="ECO:0000256" key="1">
    <source>
        <dbReference type="SAM" id="MobiDB-lite"/>
    </source>
</evidence>
<organism evidence="2 3">
    <name type="scientific">Azospirillum oleiclasticum</name>
    <dbReference type="NCBI Taxonomy" id="2735135"/>
    <lineage>
        <taxon>Bacteria</taxon>
        <taxon>Pseudomonadati</taxon>
        <taxon>Pseudomonadota</taxon>
        <taxon>Alphaproteobacteria</taxon>
        <taxon>Rhodospirillales</taxon>
        <taxon>Azospirillaceae</taxon>
        <taxon>Azospirillum</taxon>
    </lineage>
</organism>
<sequence length="73" mass="8115">MNRQRITCWAAPQAQQPKHDACSAHEAATSPSAREAVDFHGSQDRHDVGHRHIDQCRTSDHALERVKGIESSS</sequence>
<comment type="caution">
    <text evidence="2">The sequence shown here is derived from an EMBL/GenBank/DDBJ whole genome shotgun (WGS) entry which is preliminary data.</text>
</comment>
<name>A0ABX2T6U0_9PROT</name>
<proteinExistence type="predicted"/>
<dbReference type="Proteomes" id="UP000584642">
    <property type="component" value="Unassembled WGS sequence"/>
</dbReference>
<dbReference type="EMBL" id="JABFDB010000006">
    <property type="protein sequence ID" value="NYZ20054.1"/>
    <property type="molecule type" value="Genomic_DNA"/>
</dbReference>
<reference evidence="2 3" key="1">
    <citation type="submission" date="2020-05" db="EMBL/GenBank/DDBJ databases">
        <title>Azospirillum oleiclasticum sp. nov, a nitrogen-fixing and heavy crude oil-emulsifying bacterium isolated from the crude oil of Yumen Oilfield.</title>
        <authorList>
            <person name="Wu D."/>
            <person name="Cai M."/>
            <person name="Zhang X."/>
        </authorList>
    </citation>
    <scope>NUCLEOTIDE SEQUENCE [LARGE SCALE GENOMIC DNA]</scope>
    <source>
        <strain evidence="2 3">ROY-1-1-2</strain>
    </source>
</reference>
<dbReference type="RefSeq" id="WP_180281831.1">
    <property type="nucleotide sequence ID" value="NZ_JABFDB010000006.1"/>
</dbReference>
<evidence type="ECO:0000313" key="2">
    <source>
        <dbReference type="EMBL" id="NYZ20054.1"/>
    </source>
</evidence>
<keyword evidence="3" id="KW-1185">Reference proteome</keyword>
<accession>A0ABX2T6U0</accession>
<feature type="region of interest" description="Disordered" evidence="1">
    <location>
        <begin position="24"/>
        <end position="49"/>
    </location>
</feature>
<gene>
    <name evidence="2" type="ORF">HND93_10040</name>
</gene>